<dbReference type="PANTHER" id="PTHR21716:SF67">
    <property type="entry name" value="TRANSPORT PROTEIN YDIK-RELATED"/>
    <property type="match status" value="1"/>
</dbReference>
<keyword evidence="6 8" id="KW-1133">Transmembrane helix</keyword>
<keyword evidence="5 8" id="KW-0812">Transmembrane</keyword>
<dbReference type="Pfam" id="PF01594">
    <property type="entry name" value="AI-2E_transport"/>
    <property type="match status" value="1"/>
</dbReference>
<feature type="transmembrane region" description="Helical" evidence="8">
    <location>
        <begin position="41"/>
        <end position="59"/>
    </location>
</feature>
<keyword evidence="4" id="KW-1003">Cell membrane</keyword>
<keyword evidence="7 8" id="KW-0472">Membrane</keyword>
<gene>
    <name evidence="9" type="ORF">BST85_10320</name>
</gene>
<evidence type="ECO:0000256" key="1">
    <source>
        <dbReference type="ARBA" id="ARBA00004651"/>
    </source>
</evidence>
<dbReference type="InterPro" id="IPR002549">
    <property type="entry name" value="AI-2E-like"/>
</dbReference>
<dbReference type="AlphaFoldDB" id="A0A2S7KRQ1"/>
<feature type="transmembrane region" description="Helical" evidence="8">
    <location>
        <begin position="282"/>
        <end position="302"/>
    </location>
</feature>
<dbReference type="EMBL" id="MQUB01000001">
    <property type="protein sequence ID" value="PQB05233.1"/>
    <property type="molecule type" value="Genomic_DNA"/>
</dbReference>
<evidence type="ECO:0000256" key="8">
    <source>
        <dbReference type="SAM" id="Phobius"/>
    </source>
</evidence>
<feature type="transmembrane region" description="Helical" evidence="8">
    <location>
        <begin position="308"/>
        <end position="341"/>
    </location>
</feature>
<feature type="transmembrane region" description="Helical" evidence="8">
    <location>
        <begin position="221"/>
        <end position="241"/>
    </location>
</feature>
<keyword evidence="3" id="KW-0813">Transport</keyword>
<dbReference type="GO" id="GO:0005886">
    <property type="term" value="C:plasma membrane"/>
    <property type="evidence" value="ECO:0007669"/>
    <property type="project" value="UniProtKB-SubCell"/>
</dbReference>
<dbReference type="Proteomes" id="UP000239800">
    <property type="component" value="Unassembled WGS sequence"/>
</dbReference>
<feature type="transmembrane region" description="Helical" evidence="8">
    <location>
        <begin position="168"/>
        <end position="187"/>
    </location>
</feature>
<comment type="subcellular location">
    <subcellularLocation>
        <location evidence="1">Cell membrane</location>
        <topology evidence="1">Multi-pass membrane protein</topology>
    </subcellularLocation>
</comment>
<feature type="transmembrane region" description="Helical" evidence="8">
    <location>
        <begin position="71"/>
        <end position="90"/>
    </location>
</feature>
<name>A0A2S7KRQ1_9FLAO</name>
<reference evidence="9 10" key="1">
    <citation type="submission" date="2016-11" db="EMBL/GenBank/DDBJ databases">
        <title>Trade-off between light-utilization and light-protection in marine flavobacteria.</title>
        <authorList>
            <person name="Kumagai Y."/>
        </authorList>
    </citation>
    <scope>NUCLEOTIDE SEQUENCE [LARGE SCALE GENOMIC DNA]</scope>
    <source>
        <strain evidence="9 10">NBRC 107741</strain>
    </source>
</reference>
<comment type="caution">
    <text evidence="9">The sequence shown here is derived from an EMBL/GenBank/DDBJ whole genome shotgun (WGS) entry which is preliminary data.</text>
</comment>
<evidence type="ECO:0000256" key="2">
    <source>
        <dbReference type="ARBA" id="ARBA00009773"/>
    </source>
</evidence>
<evidence type="ECO:0000256" key="5">
    <source>
        <dbReference type="ARBA" id="ARBA00022692"/>
    </source>
</evidence>
<evidence type="ECO:0000256" key="4">
    <source>
        <dbReference type="ARBA" id="ARBA00022475"/>
    </source>
</evidence>
<evidence type="ECO:0000256" key="3">
    <source>
        <dbReference type="ARBA" id="ARBA00022448"/>
    </source>
</evidence>
<comment type="similarity">
    <text evidence="2">Belongs to the autoinducer-2 exporter (AI-2E) (TC 2.A.86) family.</text>
</comment>
<evidence type="ECO:0000256" key="6">
    <source>
        <dbReference type="ARBA" id="ARBA00022989"/>
    </source>
</evidence>
<feature type="transmembrane region" description="Helical" evidence="8">
    <location>
        <begin position="247"/>
        <end position="270"/>
    </location>
</feature>
<organism evidence="9 10">
    <name type="scientific">Aureitalea marina</name>
    <dbReference type="NCBI Taxonomy" id="930804"/>
    <lineage>
        <taxon>Bacteria</taxon>
        <taxon>Pseudomonadati</taxon>
        <taxon>Bacteroidota</taxon>
        <taxon>Flavobacteriia</taxon>
        <taxon>Flavobacteriales</taxon>
        <taxon>Flavobacteriaceae</taxon>
        <taxon>Aureitalea</taxon>
    </lineage>
</organism>
<dbReference type="OrthoDB" id="106838at2"/>
<sequence>MNADQNKKDNFMKIVDILIRLGFLALLVAWCFQILTPFAGVILWGIILAIAMYPVHQSLEKRFKGRKKMGSTVLVLIGLIIIIIPTWLFVDSIIVGLTDLGSDFNSGNLTIPPPDPAIADWPLIGEDLHRIWGEASQSIENLLTKYREQLLVFGQAIFDGIKSIGGSLVTFILAVIIAGALLSSDYAQVQGRKFFKRLVGERGDEFIEITANTVGNVVKGVIGVAIIQAFLVGLGLLGAGVPYAGVWTLAVLILAILQLPVMVIVIFPIIMIFNSMETLPAVLWTVYLFAAGLSDTPLKAIFLGKGAAVPMLVIFLGVIGGFIMSGFIGLFTGAIVVSLGYTLFTTWLNAGDSAEEERLPDPAPETE</sequence>
<accession>A0A2S7KRQ1</accession>
<keyword evidence="10" id="KW-1185">Reference proteome</keyword>
<dbReference type="PANTHER" id="PTHR21716">
    <property type="entry name" value="TRANSMEMBRANE PROTEIN"/>
    <property type="match status" value="1"/>
</dbReference>
<evidence type="ECO:0000313" key="9">
    <source>
        <dbReference type="EMBL" id="PQB05233.1"/>
    </source>
</evidence>
<proteinExistence type="inferred from homology"/>
<feature type="transmembrane region" description="Helical" evidence="8">
    <location>
        <begin position="17"/>
        <end position="35"/>
    </location>
</feature>
<evidence type="ECO:0000313" key="10">
    <source>
        <dbReference type="Proteomes" id="UP000239800"/>
    </source>
</evidence>
<evidence type="ECO:0000256" key="7">
    <source>
        <dbReference type="ARBA" id="ARBA00023136"/>
    </source>
</evidence>
<protein>
    <submittedName>
        <fullName evidence="9">AI-2E family transporter</fullName>
    </submittedName>
</protein>